<name>A0A9Q8SF33_9PEZI</name>
<reference evidence="2" key="1">
    <citation type="journal article" date="2021" name="Mol. Plant Microbe Interact.">
        <title>Complete Genome Sequence of the Plant-Pathogenic Fungus Colletotrichum lupini.</title>
        <authorList>
            <person name="Baroncelli R."/>
            <person name="Pensec F."/>
            <person name="Da Lio D."/>
            <person name="Boufleur T."/>
            <person name="Vicente I."/>
            <person name="Sarrocco S."/>
            <person name="Picot A."/>
            <person name="Baraldi E."/>
            <person name="Sukno S."/>
            <person name="Thon M."/>
            <person name="Le Floch G."/>
        </authorList>
    </citation>
    <scope>NUCLEOTIDE SEQUENCE</scope>
    <source>
        <strain evidence="2">IMI 504893</strain>
    </source>
</reference>
<keyword evidence="3" id="KW-1185">Reference proteome</keyword>
<proteinExistence type="predicted"/>
<feature type="region of interest" description="Disordered" evidence="1">
    <location>
        <begin position="159"/>
        <end position="181"/>
    </location>
</feature>
<dbReference type="GeneID" id="73336046"/>
<evidence type="ECO:0000313" key="3">
    <source>
        <dbReference type="Proteomes" id="UP000830671"/>
    </source>
</evidence>
<organism evidence="2 3">
    <name type="scientific">Colletotrichum lupini</name>
    <dbReference type="NCBI Taxonomy" id="145971"/>
    <lineage>
        <taxon>Eukaryota</taxon>
        <taxon>Fungi</taxon>
        <taxon>Dikarya</taxon>
        <taxon>Ascomycota</taxon>
        <taxon>Pezizomycotina</taxon>
        <taxon>Sordariomycetes</taxon>
        <taxon>Hypocreomycetidae</taxon>
        <taxon>Glomerellales</taxon>
        <taxon>Glomerellaceae</taxon>
        <taxon>Colletotrichum</taxon>
        <taxon>Colletotrichum acutatum species complex</taxon>
    </lineage>
</organism>
<evidence type="ECO:0000313" key="2">
    <source>
        <dbReference type="EMBL" id="UQC75347.1"/>
    </source>
</evidence>
<dbReference type="AlphaFoldDB" id="A0A9Q8SF33"/>
<accession>A0A9Q8SF33</accession>
<sequence>MRGNTNVHLVWISLRSQPSRRLLPRPVHRRPQDGSDHRIPVVSAVFFFSFSLVLPSMGAPPVAPPPPQSNTGMDLSSDRPSKNVQLTLNFQLRDDPYREILGAACGATSCQPFSPPMWEITGESAGFWMSLDVSALWDKKKQYQRSRLWKRFSGRRQALSVATGGEHPSKTRQTERGLAGANEGWRVQHRLGFETI</sequence>
<feature type="region of interest" description="Disordered" evidence="1">
    <location>
        <begin position="61"/>
        <end position="80"/>
    </location>
</feature>
<dbReference type="Proteomes" id="UP000830671">
    <property type="component" value="Chromosome 1"/>
</dbReference>
<dbReference type="RefSeq" id="XP_049136993.1">
    <property type="nucleotide sequence ID" value="XM_049281036.1"/>
</dbReference>
<evidence type="ECO:0000256" key="1">
    <source>
        <dbReference type="SAM" id="MobiDB-lite"/>
    </source>
</evidence>
<dbReference type="EMBL" id="CP019471">
    <property type="protein sequence ID" value="UQC75347.1"/>
    <property type="molecule type" value="Genomic_DNA"/>
</dbReference>
<dbReference type="KEGG" id="clup:CLUP02_02001"/>
<protein>
    <submittedName>
        <fullName evidence="2">Uncharacterized protein</fullName>
    </submittedName>
</protein>
<gene>
    <name evidence="2" type="ORF">CLUP02_02001</name>
</gene>